<evidence type="ECO:0000259" key="2">
    <source>
        <dbReference type="PROSITE" id="PS50112"/>
    </source>
</evidence>
<comment type="caution">
    <text evidence="4">The sequence shown here is derived from an EMBL/GenBank/DDBJ whole genome shotgun (WGS) entry which is preliminary data.</text>
</comment>
<dbReference type="SMART" id="SM00091">
    <property type="entry name" value="PAS"/>
    <property type="match status" value="1"/>
</dbReference>
<reference evidence="5" key="1">
    <citation type="submission" date="2023-08" db="EMBL/GenBank/DDBJ databases">
        <title>Rhodospirillaceae gen. nov., a novel taxon isolated from the Yangtze River Yuezi River estuary sludge.</title>
        <authorList>
            <person name="Ruan L."/>
        </authorList>
    </citation>
    <scope>NUCLEOTIDE SEQUENCE [LARGE SCALE GENOMIC DNA]</scope>
    <source>
        <strain evidence="5">R-7</strain>
    </source>
</reference>
<name>A0ABU0YUT8_9PROT</name>
<dbReference type="CDD" id="cd00130">
    <property type="entry name" value="PAS"/>
    <property type="match status" value="1"/>
</dbReference>
<keyword evidence="1" id="KW-0812">Transmembrane</keyword>
<keyword evidence="5" id="KW-1185">Reference proteome</keyword>
<feature type="transmembrane region" description="Helical" evidence="1">
    <location>
        <begin position="28"/>
        <end position="50"/>
    </location>
</feature>
<evidence type="ECO:0000256" key="1">
    <source>
        <dbReference type="SAM" id="Phobius"/>
    </source>
</evidence>
<dbReference type="NCBIfam" id="TIGR00229">
    <property type="entry name" value="sensory_box"/>
    <property type="match status" value="1"/>
</dbReference>
<keyword evidence="1" id="KW-0472">Membrane</keyword>
<evidence type="ECO:0000313" key="4">
    <source>
        <dbReference type="EMBL" id="MDQ7251497.1"/>
    </source>
</evidence>
<dbReference type="InterPro" id="IPR013656">
    <property type="entry name" value="PAS_4"/>
</dbReference>
<dbReference type="InterPro" id="IPR000014">
    <property type="entry name" value="PAS"/>
</dbReference>
<sequence length="710" mass="77127">MPSDTTPAPEPRFSIVEETAKPRLDWKIWFPLAILVLIAVIGMILVSLFVENERDQAKTEWRTRMGIVADSRAADVNRWFDDQYADLQGIAGNQAVQVYLQQIAELSADPTQVDQIEGLKEYLRNIITVTADRAGFTLKTQANVDVNETQPALAGLLIIDEKGTVLAASPNAPAYDGDLKAFASAVAPGQRAVSDLFLNDKNVPSLRFVVPILAPRSEGSGTEQVGRVVGVKQVADELYSRLLQPGETTQSGRSVLVQLKDNKLIYLSPIREAQIQPLTSPVGIDATDRDVVFGAQNPGSFATDKKDHQGTPVLVASRALSAVPWVLVYTVSYEEALGPAEARFRTLTAVLFLTVGLIAVIIAAVWYYGSSRRASQAAYQFNQMAQKYQEQSNLLQLVTDSQPTSIFILDKDDKYRFANRQAAKDAGIAAGEMIGKPIANVLGPAAAKRVIRLNHQAMEENRTVTEYGPVEIGGKQKMIESEHIPLKGTAGGVSGVLSVEDDITDFVNERERRVRNLNQLVKTLVDVVDKRDPFAAQHSARVAHVARAVAKEMNLSDVEIETAEIAGNLLNLGKILIPESVLAKTEGLTDEERGMIRNSIMTSAQLIRGIEFDGPVVETLQQAQANYDGTGNPPLKGDEIVVTARVIAVANAFIGMISDRAFRQALSIDQAIEALMKGVGKAFDRRVVAALINYLDNHGGRDALAGAVKS</sequence>
<dbReference type="InterPro" id="IPR003607">
    <property type="entry name" value="HD/PDEase_dom"/>
</dbReference>
<dbReference type="Pfam" id="PF08448">
    <property type="entry name" value="PAS_4"/>
    <property type="match status" value="1"/>
</dbReference>
<dbReference type="PROSITE" id="PS50112">
    <property type="entry name" value="PAS"/>
    <property type="match status" value="1"/>
</dbReference>
<dbReference type="PROSITE" id="PS51832">
    <property type="entry name" value="HD_GYP"/>
    <property type="match status" value="1"/>
</dbReference>
<dbReference type="InterPro" id="IPR037522">
    <property type="entry name" value="HD_GYP_dom"/>
</dbReference>
<dbReference type="Gene3D" id="1.10.3210.10">
    <property type="entry name" value="Hypothetical protein af1432"/>
    <property type="match status" value="1"/>
</dbReference>
<feature type="domain" description="PAS" evidence="2">
    <location>
        <begin position="391"/>
        <end position="461"/>
    </location>
</feature>
<dbReference type="SUPFAM" id="SSF55785">
    <property type="entry name" value="PYP-like sensor domain (PAS domain)"/>
    <property type="match status" value="1"/>
</dbReference>
<dbReference type="PANTHER" id="PTHR45228:SF4">
    <property type="entry name" value="LIPOPROTEIN"/>
    <property type="match status" value="1"/>
</dbReference>
<dbReference type="InterPro" id="IPR052020">
    <property type="entry name" value="Cyclic_di-GMP/3'3'-cGAMP_PDE"/>
</dbReference>
<gene>
    <name evidence="4" type="ORF">Q8A70_27675</name>
</gene>
<evidence type="ECO:0000313" key="5">
    <source>
        <dbReference type="Proteomes" id="UP001230156"/>
    </source>
</evidence>
<dbReference type="EMBL" id="JAUYVI010000012">
    <property type="protein sequence ID" value="MDQ7251497.1"/>
    <property type="molecule type" value="Genomic_DNA"/>
</dbReference>
<proteinExistence type="predicted"/>
<dbReference type="Pfam" id="PF13487">
    <property type="entry name" value="HD_5"/>
    <property type="match status" value="1"/>
</dbReference>
<protein>
    <submittedName>
        <fullName evidence="4">PAS domain-containing protein</fullName>
    </submittedName>
</protein>
<organism evidence="4 5">
    <name type="scientific">Dongia sedimenti</name>
    <dbReference type="NCBI Taxonomy" id="3064282"/>
    <lineage>
        <taxon>Bacteria</taxon>
        <taxon>Pseudomonadati</taxon>
        <taxon>Pseudomonadota</taxon>
        <taxon>Alphaproteobacteria</taxon>
        <taxon>Rhodospirillales</taxon>
        <taxon>Dongiaceae</taxon>
        <taxon>Dongia</taxon>
    </lineage>
</organism>
<feature type="transmembrane region" description="Helical" evidence="1">
    <location>
        <begin position="347"/>
        <end position="368"/>
    </location>
</feature>
<dbReference type="PANTHER" id="PTHR45228">
    <property type="entry name" value="CYCLIC DI-GMP PHOSPHODIESTERASE TM_0186-RELATED"/>
    <property type="match status" value="1"/>
</dbReference>
<dbReference type="SUPFAM" id="SSF109604">
    <property type="entry name" value="HD-domain/PDEase-like"/>
    <property type="match status" value="1"/>
</dbReference>
<accession>A0ABU0YUT8</accession>
<dbReference type="InterPro" id="IPR035965">
    <property type="entry name" value="PAS-like_dom_sf"/>
</dbReference>
<keyword evidence="1" id="KW-1133">Transmembrane helix</keyword>
<evidence type="ECO:0000259" key="3">
    <source>
        <dbReference type="PROSITE" id="PS51832"/>
    </source>
</evidence>
<dbReference type="CDD" id="cd00077">
    <property type="entry name" value="HDc"/>
    <property type="match status" value="1"/>
</dbReference>
<feature type="domain" description="HD-GYP" evidence="3">
    <location>
        <begin position="513"/>
        <end position="707"/>
    </location>
</feature>
<dbReference type="Gene3D" id="3.30.450.20">
    <property type="entry name" value="PAS domain"/>
    <property type="match status" value="1"/>
</dbReference>
<dbReference type="Proteomes" id="UP001230156">
    <property type="component" value="Unassembled WGS sequence"/>
</dbReference>
<dbReference type="RefSeq" id="WP_379961933.1">
    <property type="nucleotide sequence ID" value="NZ_JAUYVI010000012.1"/>
</dbReference>